<keyword evidence="5 7" id="KW-1133">Transmembrane helix</keyword>
<evidence type="ECO:0000256" key="3">
    <source>
        <dbReference type="ARBA" id="ARBA00022475"/>
    </source>
</evidence>
<evidence type="ECO:0000313" key="8">
    <source>
        <dbReference type="EMBL" id="BCJ32792.1"/>
    </source>
</evidence>
<feature type="transmembrane region" description="Helical" evidence="7">
    <location>
        <begin position="83"/>
        <end position="101"/>
    </location>
</feature>
<reference evidence="8 9" key="1">
    <citation type="submission" date="2020-08" db="EMBL/GenBank/DDBJ databases">
        <title>Whole genome shotgun sequence of Actinocatenispora thailandica NBRC 105041.</title>
        <authorList>
            <person name="Komaki H."/>
            <person name="Tamura T."/>
        </authorList>
    </citation>
    <scope>NUCLEOTIDE SEQUENCE [LARGE SCALE GENOMIC DNA]</scope>
    <source>
        <strain evidence="8 9">NBRC 105041</strain>
    </source>
</reference>
<dbReference type="PANTHER" id="PTHR30106:SF1">
    <property type="entry name" value="UPF0324 MEMBRANE PROTEIN FN0533"/>
    <property type="match status" value="1"/>
</dbReference>
<keyword evidence="6 7" id="KW-0472">Membrane</keyword>
<proteinExistence type="inferred from homology"/>
<feature type="transmembrane region" description="Helical" evidence="7">
    <location>
        <begin position="231"/>
        <end position="248"/>
    </location>
</feature>
<evidence type="ECO:0000256" key="6">
    <source>
        <dbReference type="ARBA" id="ARBA00023136"/>
    </source>
</evidence>
<dbReference type="AlphaFoldDB" id="A0A7R7DJX2"/>
<keyword evidence="4 7" id="KW-0812">Transmembrane</keyword>
<evidence type="ECO:0000256" key="7">
    <source>
        <dbReference type="SAM" id="Phobius"/>
    </source>
</evidence>
<feature type="transmembrane region" description="Helical" evidence="7">
    <location>
        <begin position="137"/>
        <end position="159"/>
    </location>
</feature>
<dbReference type="InterPro" id="IPR018383">
    <property type="entry name" value="UPF0324_pro"/>
</dbReference>
<sequence length="377" mass="37382">MTTQTTAAPASTGSGTGPVRRLGPGLLLTLAVAVVATGVGTVAPVIGAPVVAILLGAGVRAVGGSRRWWPRLRPGAAFAGKRILQAAVVVFGLGLSLGAVAKVGLTSLPVMLGTLTVCLLGAWLFGRALRVPHDLRALIGSGTGICGASAIGAVSPVIAATEATTAYAVSTIFVFNVAAALLFPPLGHLLGLSDQGFGLWAGTAVNDTSSVVAAGYTFSQAAGDHAVVVKLVRSLMIVPVVIGISALWRRRAATATAAAPGNAALGAPGSGRPDDGVPAEAVRKPARARLLRLVPVFLWLFLVAAGANTIGLVPAGAHHALGVLATFLVAVALAGVGTGIGVADFRRAGPKPLLLGGILWVLVAVTSLGVQAVTGLG</sequence>
<keyword evidence="9" id="KW-1185">Reference proteome</keyword>
<dbReference type="Pfam" id="PF03601">
    <property type="entry name" value="Cons_hypoth698"/>
    <property type="match status" value="1"/>
</dbReference>
<feature type="transmembrane region" description="Helical" evidence="7">
    <location>
        <begin position="353"/>
        <end position="374"/>
    </location>
</feature>
<evidence type="ECO:0000313" key="9">
    <source>
        <dbReference type="Proteomes" id="UP000611640"/>
    </source>
</evidence>
<organism evidence="8 9">
    <name type="scientific">Actinocatenispora thailandica</name>
    <dbReference type="NCBI Taxonomy" id="227318"/>
    <lineage>
        <taxon>Bacteria</taxon>
        <taxon>Bacillati</taxon>
        <taxon>Actinomycetota</taxon>
        <taxon>Actinomycetes</taxon>
        <taxon>Micromonosporales</taxon>
        <taxon>Micromonosporaceae</taxon>
        <taxon>Actinocatenispora</taxon>
    </lineage>
</organism>
<feature type="transmembrane region" description="Helical" evidence="7">
    <location>
        <begin position="293"/>
        <end position="313"/>
    </location>
</feature>
<comment type="subcellular location">
    <subcellularLocation>
        <location evidence="1">Cell membrane</location>
        <topology evidence="1">Multi-pass membrane protein</topology>
    </subcellularLocation>
</comment>
<protein>
    <recommendedName>
        <fullName evidence="10">Sulfate exporter family transporter</fullName>
    </recommendedName>
</protein>
<feature type="transmembrane region" description="Helical" evidence="7">
    <location>
        <begin position="107"/>
        <end position="125"/>
    </location>
</feature>
<evidence type="ECO:0008006" key="10">
    <source>
        <dbReference type="Google" id="ProtNLM"/>
    </source>
</evidence>
<dbReference type="GO" id="GO:0005886">
    <property type="term" value="C:plasma membrane"/>
    <property type="evidence" value="ECO:0007669"/>
    <property type="project" value="UniProtKB-SubCell"/>
</dbReference>
<dbReference type="Proteomes" id="UP000611640">
    <property type="component" value="Chromosome"/>
</dbReference>
<evidence type="ECO:0000256" key="1">
    <source>
        <dbReference type="ARBA" id="ARBA00004651"/>
    </source>
</evidence>
<comment type="similarity">
    <text evidence="2">Belongs to the UPF0324 family.</text>
</comment>
<feature type="transmembrane region" description="Helical" evidence="7">
    <location>
        <begin position="165"/>
        <end position="185"/>
    </location>
</feature>
<name>A0A7R7DJX2_9ACTN</name>
<evidence type="ECO:0000256" key="4">
    <source>
        <dbReference type="ARBA" id="ARBA00022692"/>
    </source>
</evidence>
<evidence type="ECO:0000256" key="5">
    <source>
        <dbReference type="ARBA" id="ARBA00022989"/>
    </source>
</evidence>
<feature type="transmembrane region" description="Helical" evidence="7">
    <location>
        <begin position="319"/>
        <end position="341"/>
    </location>
</feature>
<accession>A0A7R7DJX2</accession>
<dbReference type="KEGG" id="atl:Athai_02950"/>
<keyword evidence="3" id="KW-1003">Cell membrane</keyword>
<feature type="transmembrane region" description="Helical" evidence="7">
    <location>
        <begin position="30"/>
        <end position="62"/>
    </location>
</feature>
<dbReference type="PANTHER" id="PTHR30106">
    <property type="entry name" value="INNER MEMBRANE PROTEIN YEIH-RELATED"/>
    <property type="match status" value="1"/>
</dbReference>
<dbReference type="EMBL" id="AP023355">
    <property type="protein sequence ID" value="BCJ32792.1"/>
    <property type="molecule type" value="Genomic_DNA"/>
</dbReference>
<evidence type="ECO:0000256" key="2">
    <source>
        <dbReference type="ARBA" id="ARBA00007977"/>
    </source>
</evidence>
<gene>
    <name evidence="8" type="ORF">Athai_02950</name>
</gene>
<dbReference type="RefSeq" id="WP_239156647.1">
    <property type="nucleotide sequence ID" value="NZ_AP023355.1"/>
</dbReference>